<name>A0ABT7YEQ9_9BACT</name>
<dbReference type="Pfam" id="PF12725">
    <property type="entry name" value="DUF3810"/>
    <property type="match status" value="1"/>
</dbReference>
<dbReference type="RefSeq" id="WP_290000854.1">
    <property type="nucleotide sequence ID" value="NZ_JAUEPH010000005.1"/>
</dbReference>
<organism evidence="2 3">
    <name type="scientific">Algoriphagus sediminis</name>
    <dbReference type="NCBI Taxonomy" id="3057113"/>
    <lineage>
        <taxon>Bacteria</taxon>
        <taxon>Pseudomonadati</taxon>
        <taxon>Bacteroidota</taxon>
        <taxon>Cytophagia</taxon>
        <taxon>Cytophagales</taxon>
        <taxon>Cyclobacteriaceae</taxon>
        <taxon>Algoriphagus</taxon>
    </lineage>
</organism>
<reference evidence="2" key="1">
    <citation type="submission" date="2023-06" db="EMBL/GenBank/DDBJ databases">
        <title>Robiginitalea aurantiacus sp. nov. and Algoriphagus sediminis sp. nov., isolated from coastal sediment.</title>
        <authorList>
            <person name="Zhou Z.Y."/>
            <person name="An J."/>
            <person name="Jia Y.W."/>
            <person name="Du Z.J."/>
        </authorList>
    </citation>
    <scope>NUCLEOTIDE SEQUENCE</scope>
    <source>
        <strain evidence="2">C2-7</strain>
    </source>
</reference>
<keyword evidence="3" id="KW-1185">Reference proteome</keyword>
<dbReference type="InterPro" id="IPR024294">
    <property type="entry name" value="DUF3810"/>
</dbReference>
<feature type="transmembrane region" description="Helical" evidence="1">
    <location>
        <begin position="58"/>
        <end position="75"/>
    </location>
</feature>
<dbReference type="EMBL" id="JAUEPH010000005">
    <property type="protein sequence ID" value="MDN3205008.1"/>
    <property type="molecule type" value="Genomic_DNA"/>
</dbReference>
<evidence type="ECO:0000256" key="1">
    <source>
        <dbReference type="SAM" id="Phobius"/>
    </source>
</evidence>
<proteinExistence type="predicted"/>
<evidence type="ECO:0000313" key="3">
    <source>
        <dbReference type="Proteomes" id="UP001171916"/>
    </source>
</evidence>
<dbReference type="Proteomes" id="UP001171916">
    <property type="component" value="Unassembled WGS sequence"/>
</dbReference>
<keyword evidence="1" id="KW-1133">Transmembrane helix</keyword>
<evidence type="ECO:0000313" key="2">
    <source>
        <dbReference type="EMBL" id="MDN3205008.1"/>
    </source>
</evidence>
<keyword evidence="1" id="KW-0472">Membrane</keyword>
<protein>
    <submittedName>
        <fullName evidence="2">DUF3810 domain-containing protein</fullName>
    </submittedName>
</protein>
<comment type="caution">
    <text evidence="2">The sequence shown here is derived from an EMBL/GenBank/DDBJ whole genome shotgun (WGS) entry which is preliminary data.</text>
</comment>
<sequence>MKLKNWFWAILGLVFLGIRFLASTFPEKTEQVYSEGIFLWIRKIIDQTLGILPFPSVYFFWLSVILVLIYFFIRLRKKDSLRNKLGYTFRAILNGTGALVFFFLILWGFNYQRVPLTKKLRLDIRPLELEEVKREIFETEMEMNRLRPQIHSDTSAFEIPWDYPVLETEVRKELEEHSHLLRLTYTGRPRTKQVPPKGLMRRLGILGIYWPFTGESYIDAALHPLEKPFTIAHELSHSLGVTDEGEANFVAWVIGSESQNPHLNYTSQLRLLLYLMRDFSRMDPEGYAEWVKTLNRGIVNDILSIRKNADRYPPISLEFSRAANNVFLKTQGVKEGVKSYQQMPMLVHAWRKRN</sequence>
<gene>
    <name evidence="2" type="ORF">QVH07_12665</name>
</gene>
<feature type="transmembrane region" description="Helical" evidence="1">
    <location>
        <begin position="87"/>
        <end position="109"/>
    </location>
</feature>
<keyword evidence="1" id="KW-0812">Transmembrane</keyword>
<accession>A0ABT7YEQ9</accession>